<name>A0AAV6VHL9_9ARAC</name>
<evidence type="ECO:0000256" key="6">
    <source>
        <dbReference type="SAM" id="MobiDB-lite"/>
    </source>
</evidence>
<feature type="domain" description="Ig-like" evidence="8">
    <location>
        <begin position="855"/>
        <end position="943"/>
    </location>
</feature>
<gene>
    <name evidence="9" type="ORF">JTE90_023323</name>
</gene>
<dbReference type="InterPro" id="IPR007110">
    <property type="entry name" value="Ig-like_dom"/>
</dbReference>
<dbReference type="Pfam" id="PF13927">
    <property type="entry name" value="Ig_3"/>
    <property type="match status" value="3"/>
</dbReference>
<dbReference type="GO" id="GO:0016020">
    <property type="term" value="C:membrane"/>
    <property type="evidence" value="ECO:0007669"/>
    <property type="project" value="UniProtKB-SubCell"/>
</dbReference>
<feature type="domain" description="Ig-like" evidence="8">
    <location>
        <begin position="29"/>
        <end position="123"/>
    </location>
</feature>
<feature type="domain" description="Ig-like" evidence="8">
    <location>
        <begin position="346"/>
        <end position="458"/>
    </location>
</feature>
<dbReference type="InterPro" id="IPR003599">
    <property type="entry name" value="Ig_sub"/>
</dbReference>
<sequence>MYLGVNQFLTKLSLSSTGGREHVISGKLGDSVVLPCEVDSHGCGKIYVITWTRHVGDEWRRVYLYSESHSRPMGSFAGRAHFVLHNTSSSAELHLGQLGVEDEGTYKCDVTYVHGKCPSLTFTKLYTLMKPNPPDLYVDGSVVKNGSTLGPYTEGSTFTLDCRSSGGRPPPLITLWNGTRTLNVKNHVQTGEDGASDVIVTSRFVLSRWDLESKLECRVLSNATLAPMVQWIKLDVHVKPVSLRVRGPTTPVVAGEMVSLTCTVEGSRPAAKITWFNRSREVDPQPPASQDLMSDATYRTSSTLVFIASRHDHQGDFCCQGLNEVQKLQLQPPLLHAVTLDVLYPPSVTVQPTEGLIVNETGDATLICNYSANPPNVTEVVWYKDGKASGTNNFPAISPLKSPKPGASPGASSGGTPVFVPSNKLTLNGIARKDAGLYSCHVRNAFGRGNSSNSVTVDVLYPPSVSVSIVPKVAAEMSQAVLTCNPIDGNPAVLMAVRWYHNSSPVLGVPENVRNELTLKNLTREESGNYTCRGLNNAGWSMDSEPMYLDIHYPPGSASITQLEPVAIKGHTVTLSCKLDDLGHPAASKYLWESPTRTMHSNNSSASSNHHQRQTSQSVLAMEKVSAASEGIYFCAGRNEVGTGPLGHYTLKLSAPPSFVRALPKESGAARNASAVRLMCHVECDPLCNVTWYRGSDSLHESKFFLTETMVLDPDPKRDVLKSVVSTLSWSLSHLPATSFDFSTFTCVSSSNELGPKVNSSTLFRIEYPPENIHISLHVLDIIEGENPEDVICTASAFPPGQYLWTVGETVLSRSRVLSFNSSVTRDMAGNYSCTVRNPHGHARADLKIVVHHRPECTIRKDYDDQRNIVLICRSSAHPAVTNFSWFKDNASLNGNGQLQRSGRHESALTLTSDDHSDNLAARYSCVSSNAMGHSEHCRLQLTSLPAPSGWVLQEENLIIVAGIAGGLVILMVLLVITAAVVAVKRRLSAIDKSDMDERQNFDVRGPSGETGGLCSSITPILPPMSSNPLDPVGVVGSSFTPLLHDMKKSPMHHRNNPRRFLPNNCSDMYRVRDICQVDHGNNAG</sequence>
<feature type="domain" description="Ig-like" evidence="8">
    <location>
        <begin position="657"/>
        <end position="764"/>
    </location>
</feature>
<evidence type="ECO:0000256" key="5">
    <source>
        <dbReference type="ARBA" id="ARBA00023157"/>
    </source>
</evidence>
<dbReference type="Proteomes" id="UP000827092">
    <property type="component" value="Unassembled WGS sequence"/>
</dbReference>
<evidence type="ECO:0000256" key="1">
    <source>
        <dbReference type="ARBA" id="ARBA00004167"/>
    </source>
</evidence>
<accession>A0AAV6VHL9</accession>
<dbReference type="Gene3D" id="2.60.40.10">
    <property type="entry name" value="Immunoglobulins"/>
    <property type="match status" value="9"/>
</dbReference>
<feature type="domain" description="Ig-like" evidence="8">
    <location>
        <begin position="555"/>
        <end position="654"/>
    </location>
</feature>
<dbReference type="Pfam" id="PF13895">
    <property type="entry name" value="Ig_2"/>
    <property type="match status" value="1"/>
</dbReference>
<comment type="caution">
    <text evidence="9">The sequence shown here is derived from an EMBL/GenBank/DDBJ whole genome shotgun (WGS) entry which is preliminary data.</text>
</comment>
<keyword evidence="4 7" id="KW-0472">Membrane</keyword>
<dbReference type="Pfam" id="PF08205">
    <property type="entry name" value="C2-set_2"/>
    <property type="match status" value="1"/>
</dbReference>
<dbReference type="InterPro" id="IPR013106">
    <property type="entry name" value="Ig_V-set"/>
</dbReference>
<organism evidence="9 10">
    <name type="scientific">Oedothorax gibbosus</name>
    <dbReference type="NCBI Taxonomy" id="931172"/>
    <lineage>
        <taxon>Eukaryota</taxon>
        <taxon>Metazoa</taxon>
        <taxon>Ecdysozoa</taxon>
        <taxon>Arthropoda</taxon>
        <taxon>Chelicerata</taxon>
        <taxon>Arachnida</taxon>
        <taxon>Araneae</taxon>
        <taxon>Araneomorphae</taxon>
        <taxon>Entelegynae</taxon>
        <taxon>Araneoidea</taxon>
        <taxon>Linyphiidae</taxon>
        <taxon>Erigoninae</taxon>
        <taxon>Oedothorax</taxon>
    </lineage>
</organism>
<keyword evidence="3 7" id="KW-1133">Transmembrane helix</keyword>
<protein>
    <recommendedName>
        <fullName evidence="8">Ig-like domain-containing protein</fullName>
    </recommendedName>
</protein>
<feature type="domain" description="Ig-like" evidence="8">
    <location>
        <begin position="240"/>
        <end position="331"/>
    </location>
</feature>
<feature type="region of interest" description="Disordered" evidence="6">
    <location>
        <begin position="597"/>
        <end position="619"/>
    </location>
</feature>
<dbReference type="InterPro" id="IPR013151">
    <property type="entry name" value="Immunoglobulin_dom"/>
</dbReference>
<dbReference type="PANTHER" id="PTHR23278:SF32">
    <property type="entry name" value="NEUROMUSCULIN, ISOFORM E"/>
    <property type="match status" value="1"/>
</dbReference>
<evidence type="ECO:0000259" key="8">
    <source>
        <dbReference type="PROSITE" id="PS50835"/>
    </source>
</evidence>
<feature type="domain" description="Ig-like" evidence="8">
    <location>
        <begin position="463"/>
        <end position="548"/>
    </location>
</feature>
<keyword evidence="2 7" id="KW-0812">Transmembrane</keyword>
<keyword evidence="10" id="KW-1185">Reference proteome</keyword>
<dbReference type="SMART" id="SM00408">
    <property type="entry name" value="IGc2"/>
    <property type="match status" value="7"/>
</dbReference>
<dbReference type="InterPro" id="IPR003598">
    <property type="entry name" value="Ig_sub2"/>
</dbReference>
<dbReference type="InterPro" id="IPR013783">
    <property type="entry name" value="Ig-like_fold"/>
</dbReference>
<evidence type="ECO:0000256" key="3">
    <source>
        <dbReference type="ARBA" id="ARBA00022989"/>
    </source>
</evidence>
<evidence type="ECO:0000313" key="10">
    <source>
        <dbReference type="Proteomes" id="UP000827092"/>
    </source>
</evidence>
<evidence type="ECO:0000256" key="7">
    <source>
        <dbReference type="SAM" id="Phobius"/>
    </source>
</evidence>
<feature type="domain" description="Ig-like" evidence="8">
    <location>
        <begin position="134"/>
        <end position="219"/>
    </location>
</feature>
<dbReference type="AlphaFoldDB" id="A0AAV6VHL9"/>
<dbReference type="Pfam" id="PF07686">
    <property type="entry name" value="V-set"/>
    <property type="match status" value="1"/>
</dbReference>
<dbReference type="InterPro" id="IPR013162">
    <property type="entry name" value="CD80_C2-set"/>
</dbReference>
<evidence type="ECO:0000256" key="4">
    <source>
        <dbReference type="ARBA" id="ARBA00023136"/>
    </source>
</evidence>
<evidence type="ECO:0000256" key="2">
    <source>
        <dbReference type="ARBA" id="ARBA00022692"/>
    </source>
</evidence>
<feature type="compositionally biased region" description="Low complexity" evidence="6">
    <location>
        <begin position="600"/>
        <end position="609"/>
    </location>
</feature>
<evidence type="ECO:0000313" key="9">
    <source>
        <dbReference type="EMBL" id="KAG8195146.1"/>
    </source>
</evidence>
<dbReference type="EMBL" id="JAFNEN010000092">
    <property type="protein sequence ID" value="KAG8195146.1"/>
    <property type="molecule type" value="Genomic_DNA"/>
</dbReference>
<proteinExistence type="predicted"/>
<dbReference type="Pfam" id="PF00047">
    <property type="entry name" value="ig"/>
    <property type="match status" value="1"/>
</dbReference>
<feature type="transmembrane region" description="Helical" evidence="7">
    <location>
        <begin position="958"/>
        <end position="984"/>
    </location>
</feature>
<dbReference type="PANTHER" id="PTHR23278">
    <property type="entry name" value="SIDESTEP PROTEIN"/>
    <property type="match status" value="1"/>
</dbReference>
<comment type="subcellular location">
    <subcellularLocation>
        <location evidence="1">Membrane</location>
        <topology evidence="1">Single-pass membrane protein</topology>
    </subcellularLocation>
</comment>
<dbReference type="SMART" id="SM00409">
    <property type="entry name" value="IG"/>
    <property type="match status" value="7"/>
</dbReference>
<dbReference type="PROSITE" id="PS50835">
    <property type="entry name" value="IG_LIKE"/>
    <property type="match status" value="9"/>
</dbReference>
<dbReference type="SUPFAM" id="SSF48726">
    <property type="entry name" value="Immunoglobulin"/>
    <property type="match status" value="8"/>
</dbReference>
<dbReference type="InterPro" id="IPR036179">
    <property type="entry name" value="Ig-like_dom_sf"/>
</dbReference>
<feature type="domain" description="Ig-like" evidence="8">
    <location>
        <begin position="770"/>
        <end position="850"/>
    </location>
</feature>
<reference evidence="9 10" key="1">
    <citation type="journal article" date="2022" name="Nat. Ecol. Evol.">
        <title>A masculinizing supergene underlies an exaggerated male reproductive morph in a spider.</title>
        <authorList>
            <person name="Hendrickx F."/>
            <person name="De Corte Z."/>
            <person name="Sonet G."/>
            <person name="Van Belleghem S.M."/>
            <person name="Kostlbacher S."/>
            <person name="Vangestel C."/>
        </authorList>
    </citation>
    <scope>NUCLEOTIDE SEQUENCE [LARGE SCALE GENOMIC DNA]</scope>
    <source>
        <strain evidence="9">W744_W776</strain>
    </source>
</reference>
<keyword evidence="5" id="KW-1015">Disulfide bond</keyword>